<dbReference type="SUPFAM" id="SSF51283">
    <property type="entry name" value="dUTPase-like"/>
    <property type="match status" value="1"/>
</dbReference>
<dbReference type="InterPro" id="IPR008181">
    <property type="entry name" value="dUTPase"/>
</dbReference>
<evidence type="ECO:0000256" key="3">
    <source>
        <dbReference type="ARBA" id="ARBA00022801"/>
    </source>
</evidence>
<organism evidence="7 8">
    <name type="scientific">Bacillus sonorensis</name>
    <dbReference type="NCBI Taxonomy" id="119858"/>
    <lineage>
        <taxon>Bacteria</taxon>
        <taxon>Bacillati</taxon>
        <taxon>Bacillota</taxon>
        <taxon>Bacilli</taxon>
        <taxon>Bacillales</taxon>
        <taxon>Bacillaceae</taxon>
        <taxon>Bacillus</taxon>
    </lineage>
</organism>
<dbReference type="InterPro" id="IPR029054">
    <property type="entry name" value="dUTPase-like"/>
</dbReference>
<gene>
    <name evidence="7" type="ORF">S101395_03960</name>
</gene>
<dbReference type="PANTHER" id="PTHR11241:SF0">
    <property type="entry name" value="DEOXYURIDINE 5'-TRIPHOSPHATE NUCLEOTIDOHYDROLASE"/>
    <property type="match status" value="1"/>
</dbReference>
<keyword evidence="8" id="KW-1185">Reference proteome</keyword>
<dbReference type="InterPro" id="IPR036157">
    <property type="entry name" value="dUTPase-like_sf"/>
</dbReference>
<comment type="similarity">
    <text evidence="1">Belongs to the dUTPase family.</text>
</comment>
<dbReference type="EMBL" id="CP021920">
    <property type="protein sequence ID" value="ASB90463.1"/>
    <property type="molecule type" value="Genomic_DNA"/>
</dbReference>
<feature type="domain" description="dUTPase-like" evidence="6">
    <location>
        <begin position="135"/>
        <end position="175"/>
    </location>
</feature>
<dbReference type="CDD" id="cd07557">
    <property type="entry name" value="trimeric_dUTPase"/>
    <property type="match status" value="1"/>
</dbReference>
<proteinExistence type="inferred from homology"/>
<keyword evidence="4" id="KW-0546">Nucleotide metabolism</keyword>
<sequence length="193" mass="20616">MNVNIKRLSPDAQIPQYAHASDACFDLVAAEDVIIEPGETALVKTGLAFEIPEGYEMQIRPRSGITLKTKLRVQLGTVDAGYRGEVGVIVDNIAQWIYDTNEAGTLINVCRGYAESVSGTLVDIPYEIVGAGTYIIRKGDRIAQAVIKPVEQAAFTEVAELGDSNRGAGGFGSSGVGSPHPEYFGEPMGKELI</sequence>
<dbReference type="Proteomes" id="UP000196877">
    <property type="component" value="Chromosome"/>
</dbReference>
<evidence type="ECO:0000256" key="1">
    <source>
        <dbReference type="ARBA" id="ARBA00006581"/>
    </source>
</evidence>
<dbReference type="InterPro" id="IPR033704">
    <property type="entry name" value="dUTPase_trimeric"/>
</dbReference>
<keyword evidence="3 7" id="KW-0378">Hydrolase</keyword>
<dbReference type="EC" id="3.6.1.23" evidence="2"/>
<dbReference type="Pfam" id="PF00692">
    <property type="entry name" value="dUTPase"/>
    <property type="match status" value="2"/>
</dbReference>
<reference evidence="7 8" key="1">
    <citation type="submission" date="2017-06" db="EMBL/GenBank/DDBJ databases">
        <title>Genome sequence of Bacillus sonorensis strain SRCM101395.</title>
        <authorList>
            <person name="Cho S.H."/>
        </authorList>
    </citation>
    <scope>NUCLEOTIDE SEQUENCE [LARGE SCALE GENOMIC DNA]</scope>
    <source>
        <strain evidence="7 8">SRCM101395</strain>
    </source>
</reference>
<dbReference type="RefSeq" id="WP_088272993.1">
    <property type="nucleotide sequence ID" value="NZ_CABJEH010000001.1"/>
</dbReference>
<accession>A0ABM6LM59</accession>
<evidence type="ECO:0000313" key="8">
    <source>
        <dbReference type="Proteomes" id="UP000196877"/>
    </source>
</evidence>
<name>A0ABM6LM59_9BACI</name>
<protein>
    <recommendedName>
        <fullName evidence="2">dUTP diphosphatase</fullName>
        <ecNumber evidence="2">3.6.1.23</ecNumber>
    </recommendedName>
</protein>
<evidence type="ECO:0000256" key="5">
    <source>
        <dbReference type="ARBA" id="ARBA00047686"/>
    </source>
</evidence>
<evidence type="ECO:0000259" key="6">
    <source>
        <dbReference type="Pfam" id="PF00692"/>
    </source>
</evidence>
<dbReference type="GeneID" id="92852096"/>
<evidence type="ECO:0000256" key="2">
    <source>
        <dbReference type="ARBA" id="ARBA00012379"/>
    </source>
</evidence>
<evidence type="ECO:0000256" key="4">
    <source>
        <dbReference type="ARBA" id="ARBA00023080"/>
    </source>
</evidence>
<dbReference type="Gene3D" id="2.70.40.10">
    <property type="match status" value="1"/>
</dbReference>
<evidence type="ECO:0000313" key="7">
    <source>
        <dbReference type="EMBL" id="ASB90463.1"/>
    </source>
</evidence>
<dbReference type="GO" id="GO:0004170">
    <property type="term" value="F:dUTP diphosphatase activity"/>
    <property type="evidence" value="ECO:0007669"/>
    <property type="project" value="UniProtKB-EC"/>
</dbReference>
<comment type="catalytic activity">
    <reaction evidence="5">
        <text>dUTP + H2O = dUMP + diphosphate + H(+)</text>
        <dbReference type="Rhea" id="RHEA:10248"/>
        <dbReference type="ChEBI" id="CHEBI:15377"/>
        <dbReference type="ChEBI" id="CHEBI:15378"/>
        <dbReference type="ChEBI" id="CHEBI:33019"/>
        <dbReference type="ChEBI" id="CHEBI:61555"/>
        <dbReference type="ChEBI" id="CHEBI:246422"/>
        <dbReference type="EC" id="3.6.1.23"/>
    </reaction>
</comment>
<feature type="domain" description="dUTPase-like" evidence="6">
    <location>
        <begin position="12"/>
        <end position="94"/>
    </location>
</feature>
<dbReference type="PANTHER" id="PTHR11241">
    <property type="entry name" value="DEOXYURIDINE 5'-TRIPHOSPHATE NUCLEOTIDOHYDROLASE"/>
    <property type="match status" value="1"/>
</dbReference>